<name>A0A5M3VY66_9ACTN</name>
<sequence length="100" mass="11765">MQRIALHTRLKAGCEEEYDREHAVIPAELEAEMRALGVHCWRIWRDGRELFHYVEVEDYAILQAKLRDSPANQAWQARMNRFLDGDFDPGNGGLHQVWEM</sequence>
<protein>
    <recommendedName>
        <fullName evidence="3">L-rhamnose mutarotase</fullName>
    </recommendedName>
</protein>
<dbReference type="Pfam" id="PF05336">
    <property type="entry name" value="rhaM"/>
    <property type="match status" value="1"/>
</dbReference>
<dbReference type="EMBL" id="BLAD01000042">
    <property type="protein sequence ID" value="GES00023.1"/>
    <property type="molecule type" value="Genomic_DNA"/>
</dbReference>
<dbReference type="GO" id="GO:0016857">
    <property type="term" value="F:racemase and epimerase activity, acting on carbohydrates and derivatives"/>
    <property type="evidence" value="ECO:0007669"/>
    <property type="project" value="InterPro"/>
</dbReference>
<dbReference type="AlphaFoldDB" id="A0A5M3VY66"/>
<keyword evidence="2" id="KW-1185">Reference proteome</keyword>
<proteinExistence type="predicted"/>
<accession>A0A5M3VY66</accession>
<dbReference type="RefSeq" id="WP_155336379.1">
    <property type="nucleotide sequence ID" value="NZ_BAAABN010000043.1"/>
</dbReference>
<dbReference type="Gene3D" id="3.30.70.100">
    <property type="match status" value="1"/>
</dbReference>
<dbReference type="InterPro" id="IPR011008">
    <property type="entry name" value="Dimeric_a/b-barrel"/>
</dbReference>
<reference evidence="1 2" key="1">
    <citation type="submission" date="2019-10" db="EMBL/GenBank/DDBJ databases">
        <title>Whole genome shotgun sequence of Acrocarpospora corrugata NBRC 13972.</title>
        <authorList>
            <person name="Ichikawa N."/>
            <person name="Kimura A."/>
            <person name="Kitahashi Y."/>
            <person name="Komaki H."/>
            <person name="Oguchi A."/>
        </authorList>
    </citation>
    <scope>NUCLEOTIDE SEQUENCE [LARGE SCALE GENOMIC DNA]</scope>
    <source>
        <strain evidence="1 2">NBRC 13972</strain>
    </source>
</reference>
<gene>
    <name evidence="1" type="ORF">Acor_20860</name>
</gene>
<dbReference type="SUPFAM" id="SSF54909">
    <property type="entry name" value="Dimeric alpha+beta barrel"/>
    <property type="match status" value="1"/>
</dbReference>
<evidence type="ECO:0008006" key="3">
    <source>
        <dbReference type="Google" id="ProtNLM"/>
    </source>
</evidence>
<dbReference type="Proteomes" id="UP000334990">
    <property type="component" value="Unassembled WGS sequence"/>
</dbReference>
<dbReference type="InterPro" id="IPR008000">
    <property type="entry name" value="Rham/fucose_mutarotase"/>
</dbReference>
<dbReference type="OrthoDB" id="3826869at2"/>
<evidence type="ECO:0000313" key="1">
    <source>
        <dbReference type="EMBL" id="GES00023.1"/>
    </source>
</evidence>
<evidence type="ECO:0000313" key="2">
    <source>
        <dbReference type="Proteomes" id="UP000334990"/>
    </source>
</evidence>
<organism evidence="1 2">
    <name type="scientific">Acrocarpospora corrugata</name>
    <dbReference type="NCBI Taxonomy" id="35763"/>
    <lineage>
        <taxon>Bacteria</taxon>
        <taxon>Bacillati</taxon>
        <taxon>Actinomycetota</taxon>
        <taxon>Actinomycetes</taxon>
        <taxon>Streptosporangiales</taxon>
        <taxon>Streptosporangiaceae</taxon>
        <taxon>Acrocarpospora</taxon>
    </lineage>
</organism>
<comment type="caution">
    <text evidence="1">The sequence shown here is derived from an EMBL/GenBank/DDBJ whole genome shotgun (WGS) entry which is preliminary data.</text>
</comment>